<dbReference type="SUPFAM" id="SSF52047">
    <property type="entry name" value="RNI-like"/>
    <property type="match status" value="1"/>
</dbReference>
<protein>
    <submittedName>
        <fullName evidence="1">Uncharacterized protein</fullName>
    </submittedName>
</protein>
<organism evidence="1 2">
    <name type="scientific">Ranitomeya imitator</name>
    <name type="common">mimic poison frog</name>
    <dbReference type="NCBI Taxonomy" id="111125"/>
    <lineage>
        <taxon>Eukaryota</taxon>
        <taxon>Metazoa</taxon>
        <taxon>Chordata</taxon>
        <taxon>Craniata</taxon>
        <taxon>Vertebrata</taxon>
        <taxon>Euteleostomi</taxon>
        <taxon>Amphibia</taxon>
        <taxon>Batrachia</taxon>
        <taxon>Anura</taxon>
        <taxon>Neobatrachia</taxon>
        <taxon>Hyloidea</taxon>
        <taxon>Dendrobatidae</taxon>
        <taxon>Dendrobatinae</taxon>
        <taxon>Ranitomeya</taxon>
    </lineage>
</organism>
<accession>A0ABN9MKM0</accession>
<sequence>MCCGVQVDSKAVSRFLDVRGSSLRCLFLSVSCQTNNILSLLTSGSCPELRVLEVNRGVEMVQVWAENLQGSCPKLEVLRLLNYTFQLKSRSSQEGPGFCHLQELCLATSVCSHTTDADVKRLLRDCTNLESLYLGMYSFSSSSVQHHTGFSTITRRWRHSLQELDLTGLSFCDSELRESLGILTENGTNDTLKSLVLSGTKVSAATVRDVLSGCRALTHLDLSSCRNVPRGLKHAYRGRESVLQCLDMLSSRMQEDSLDLHLSFTQYSQVKGKDSDKLNEDNNNNM</sequence>
<dbReference type="EMBL" id="CAUEEQ010078127">
    <property type="protein sequence ID" value="CAJ0967182.1"/>
    <property type="molecule type" value="Genomic_DNA"/>
</dbReference>
<proteinExistence type="predicted"/>
<keyword evidence="2" id="KW-1185">Reference proteome</keyword>
<evidence type="ECO:0000313" key="1">
    <source>
        <dbReference type="EMBL" id="CAJ0967182.1"/>
    </source>
</evidence>
<reference evidence="1" key="1">
    <citation type="submission" date="2023-07" db="EMBL/GenBank/DDBJ databases">
        <authorList>
            <person name="Stuckert A."/>
        </authorList>
    </citation>
    <scope>NUCLEOTIDE SEQUENCE</scope>
</reference>
<dbReference type="InterPro" id="IPR032675">
    <property type="entry name" value="LRR_dom_sf"/>
</dbReference>
<comment type="caution">
    <text evidence="1">The sequence shown here is derived from an EMBL/GenBank/DDBJ whole genome shotgun (WGS) entry which is preliminary data.</text>
</comment>
<name>A0ABN9MKM0_9NEOB</name>
<dbReference type="Gene3D" id="3.80.10.10">
    <property type="entry name" value="Ribonuclease Inhibitor"/>
    <property type="match status" value="1"/>
</dbReference>
<evidence type="ECO:0000313" key="2">
    <source>
        <dbReference type="Proteomes" id="UP001176940"/>
    </source>
</evidence>
<gene>
    <name evidence="1" type="ORF">RIMI_LOCUS22024043</name>
</gene>
<dbReference type="Proteomes" id="UP001176940">
    <property type="component" value="Unassembled WGS sequence"/>
</dbReference>
<dbReference type="PANTHER" id="PTHR13318">
    <property type="entry name" value="PARTNER OF PAIRED, ISOFORM B-RELATED"/>
    <property type="match status" value="1"/>
</dbReference>